<keyword evidence="5" id="KW-0560">Oxidoreductase</keyword>
<evidence type="ECO:0000313" key="18">
    <source>
        <dbReference type="EMBL" id="KGR75102.1"/>
    </source>
</evidence>
<dbReference type="SUPFAM" id="SSF56645">
    <property type="entry name" value="Acyl-CoA dehydrogenase NM domain-like"/>
    <property type="match status" value="1"/>
</dbReference>
<dbReference type="InterPro" id="IPR046373">
    <property type="entry name" value="Acyl-CoA_Oxase/DH_mid-dom_sf"/>
</dbReference>
<dbReference type="InterPro" id="IPR036250">
    <property type="entry name" value="AcylCo_DH-like_C"/>
</dbReference>
<dbReference type="STRING" id="1384057.CD33_12565"/>
<dbReference type="InterPro" id="IPR013786">
    <property type="entry name" value="AcylCoA_DH/ox_N"/>
</dbReference>
<evidence type="ECO:0000313" key="19">
    <source>
        <dbReference type="Proteomes" id="UP000030408"/>
    </source>
</evidence>
<evidence type="ECO:0000259" key="17">
    <source>
        <dbReference type="Pfam" id="PF08028"/>
    </source>
</evidence>
<dbReference type="Pfam" id="PF02771">
    <property type="entry name" value="Acyl-CoA_dh_N"/>
    <property type="match status" value="1"/>
</dbReference>
<evidence type="ECO:0000256" key="9">
    <source>
        <dbReference type="ARBA" id="ARBA00034328"/>
    </source>
</evidence>
<proteinExistence type="inferred from homology"/>
<evidence type="ECO:0000259" key="16">
    <source>
        <dbReference type="Pfam" id="PF02771"/>
    </source>
</evidence>
<evidence type="ECO:0000256" key="8">
    <source>
        <dbReference type="ARBA" id="ARBA00034317"/>
    </source>
</evidence>
<dbReference type="InterPro" id="IPR009100">
    <property type="entry name" value="AcylCoA_DH/oxidase_NM_dom_sf"/>
</dbReference>
<evidence type="ECO:0000256" key="2">
    <source>
        <dbReference type="ARBA" id="ARBA00022630"/>
    </source>
</evidence>
<comment type="subcellular location">
    <subcellularLocation>
        <location evidence="1">Cytoplasm</location>
    </subcellularLocation>
</comment>
<feature type="domain" description="Acyl-CoA oxidase/dehydrogenase middle" evidence="15">
    <location>
        <begin position="158"/>
        <end position="233"/>
    </location>
</feature>
<dbReference type="Gene3D" id="1.10.540.10">
    <property type="entry name" value="Acyl-CoA dehydrogenase/oxidase, N-terminal domain"/>
    <property type="match status" value="1"/>
</dbReference>
<dbReference type="InterPro" id="IPR013107">
    <property type="entry name" value="Acyl-CoA_DH_C"/>
</dbReference>
<dbReference type="Pfam" id="PF08028">
    <property type="entry name" value="Acyl-CoA_dh_2"/>
    <property type="match status" value="1"/>
</dbReference>
<evidence type="ECO:0000259" key="15">
    <source>
        <dbReference type="Pfam" id="PF02770"/>
    </source>
</evidence>
<protein>
    <recommendedName>
        <fullName evidence="10">Dibenzothiophene monooxygenase</fullName>
        <ecNumber evidence="9">1.14.14.21</ecNumber>
    </recommendedName>
</protein>
<dbReference type="Proteomes" id="UP000030408">
    <property type="component" value="Unassembled WGS sequence"/>
</dbReference>
<comment type="caution">
    <text evidence="18">The sequence shown here is derived from an EMBL/GenBank/DDBJ whole genome shotgun (WGS) entry which is preliminary data.</text>
</comment>
<name>A0A0A3IJQ6_9BACL</name>
<dbReference type="GO" id="GO:0005737">
    <property type="term" value="C:cytoplasm"/>
    <property type="evidence" value="ECO:0007669"/>
    <property type="project" value="UniProtKB-SubCell"/>
</dbReference>
<dbReference type="GO" id="GO:0050660">
    <property type="term" value="F:flavin adenine dinucleotide binding"/>
    <property type="evidence" value="ECO:0007669"/>
    <property type="project" value="InterPro"/>
</dbReference>
<reference evidence="18 19" key="1">
    <citation type="submission" date="2014-02" db="EMBL/GenBank/DDBJ databases">
        <title>Draft genome sequence of Lysinibacillus sinduriensis JCM 15800.</title>
        <authorList>
            <person name="Zhang F."/>
            <person name="Wang G."/>
            <person name="Zhang L."/>
        </authorList>
    </citation>
    <scope>NUCLEOTIDE SEQUENCE [LARGE SCALE GENOMIC DNA]</scope>
    <source>
        <strain evidence="18 19">JCM 15800</strain>
    </source>
</reference>
<dbReference type="EC" id="1.14.14.21" evidence="9"/>
<evidence type="ECO:0000256" key="13">
    <source>
        <dbReference type="ARBA" id="ARBA00049456"/>
    </source>
</evidence>
<comment type="pathway">
    <text evidence="7">Sulfur metabolism; dibenzothiophene degradation.</text>
</comment>
<keyword evidence="3" id="KW-0288">FMN</keyword>
<dbReference type="AlphaFoldDB" id="A0A0A3IJQ6"/>
<feature type="domain" description="Acyl-CoA dehydrogenase C-terminal" evidence="17">
    <location>
        <begin position="264"/>
        <end position="394"/>
    </location>
</feature>
<dbReference type="InterPro" id="IPR037069">
    <property type="entry name" value="AcylCoA_DH/ox_N_sf"/>
</dbReference>
<gene>
    <name evidence="18" type="ORF">CD33_12565</name>
</gene>
<dbReference type="eggNOG" id="COG1960">
    <property type="taxonomic scope" value="Bacteria"/>
</dbReference>
<evidence type="ECO:0000256" key="1">
    <source>
        <dbReference type="ARBA" id="ARBA00004496"/>
    </source>
</evidence>
<dbReference type="PIRSF" id="PIRSF016578">
    <property type="entry name" value="HsaA"/>
    <property type="match status" value="1"/>
</dbReference>
<dbReference type="PANTHER" id="PTHR43884:SF12">
    <property type="entry name" value="ISOVALERYL-COA DEHYDROGENASE, MITOCHONDRIAL-RELATED"/>
    <property type="match status" value="1"/>
</dbReference>
<evidence type="ECO:0000256" key="6">
    <source>
        <dbReference type="ARBA" id="ARBA00023033"/>
    </source>
</evidence>
<evidence type="ECO:0000256" key="11">
    <source>
        <dbReference type="ARBA" id="ARBA00047859"/>
    </source>
</evidence>
<comment type="catalytic activity">
    <reaction evidence="12">
        <text>dibenzothiophene 5-oxide + FMNH2 + O2 = dibenzothiophene 5,5-dioxide + FMN + H2O + H(+)</text>
        <dbReference type="Rhea" id="RHEA:49080"/>
        <dbReference type="ChEBI" id="CHEBI:15377"/>
        <dbReference type="ChEBI" id="CHEBI:15378"/>
        <dbReference type="ChEBI" id="CHEBI:15379"/>
        <dbReference type="ChEBI" id="CHEBI:23683"/>
        <dbReference type="ChEBI" id="CHEBI:57618"/>
        <dbReference type="ChEBI" id="CHEBI:58210"/>
        <dbReference type="ChEBI" id="CHEBI:90356"/>
    </reaction>
</comment>
<dbReference type="EMBL" id="JPVO01000052">
    <property type="protein sequence ID" value="KGR75102.1"/>
    <property type="molecule type" value="Genomic_DNA"/>
</dbReference>
<keyword evidence="19" id="KW-1185">Reference proteome</keyword>
<organism evidence="18 19">
    <name type="scientific">Ureibacillus sinduriensis BLB-1 = JCM 15800</name>
    <dbReference type="NCBI Taxonomy" id="1384057"/>
    <lineage>
        <taxon>Bacteria</taxon>
        <taxon>Bacillati</taxon>
        <taxon>Bacillota</taxon>
        <taxon>Bacilli</taxon>
        <taxon>Bacillales</taxon>
        <taxon>Caryophanaceae</taxon>
        <taxon>Ureibacillus</taxon>
    </lineage>
</organism>
<sequence>MVGSKKTKAATNSSREELDLSEVSRPINIDSSDFEKIVNEIARDEKERRKGETRKNPYYAIKLIKESGLGAIQLPKKYGGNNASVRDLLYVVMRLAEADPDVAHILRFHYSFVERLLRETNRQTDNNKLLEKIAAGVIIGNAYTEINNRNVGGQNLFDTTLTPDEDGYRLKGTKYFCTGTLYADLVAVLASNLDGTPVSLLIPTNREGVIIEDDWDGIGQKLTGSGTTHFQNVFVQKEEVKKLSDNSTRFSSLLQLYLHGIIAGILRSVVSDGANIVKSRKRTFSFAAAKLPREDPQLLQTLGEISSIAFTAESLIYVAADAIDRASKSAVNGVVNYSLSHHASLLAAQTKVVVDELALKASTLLFDVGGASATKQSAHLDRHWRNIRTLASHNPTIYKARIIGDYRVNGKDLPLQKGYL</sequence>
<dbReference type="SUPFAM" id="SSF47203">
    <property type="entry name" value="Acyl-CoA dehydrogenase C-terminal domain-like"/>
    <property type="match status" value="1"/>
</dbReference>
<dbReference type="PANTHER" id="PTHR43884">
    <property type="entry name" value="ACYL-COA DEHYDROGENASE"/>
    <property type="match status" value="1"/>
</dbReference>
<keyword evidence="6" id="KW-0503">Monooxygenase</keyword>
<dbReference type="Pfam" id="PF02770">
    <property type="entry name" value="Acyl-CoA_dh_M"/>
    <property type="match status" value="1"/>
</dbReference>
<keyword evidence="4" id="KW-0547">Nucleotide-binding</keyword>
<evidence type="ECO:0000256" key="12">
    <source>
        <dbReference type="ARBA" id="ARBA00048445"/>
    </source>
</evidence>
<comment type="catalytic activity">
    <reaction evidence="11">
        <text>dibenzothiophene + FMNH2 + O2 = dibenzothiophene 5-oxide + FMN + H2O + H(+)</text>
        <dbReference type="Rhea" id="RHEA:49076"/>
        <dbReference type="ChEBI" id="CHEBI:15377"/>
        <dbReference type="ChEBI" id="CHEBI:15378"/>
        <dbReference type="ChEBI" id="CHEBI:15379"/>
        <dbReference type="ChEBI" id="CHEBI:23681"/>
        <dbReference type="ChEBI" id="CHEBI:23683"/>
        <dbReference type="ChEBI" id="CHEBI:57618"/>
        <dbReference type="ChEBI" id="CHEBI:58210"/>
    </reaction>
</comment>
<dbReference type="GO" id="GO:0004497">
    <property type="term" value="F:monooxygenase activity"/>
    <property type="evidence" value="ECO:0007669"/>
    <property type="project" value="UniProtKB-KW"/>
</dbReference>
<evidence type="ECO:0000256" key="14">
    <source>
        <dbReference type="SAM" id="MobiDB-lite"/>
    </source>
</evidence>
<feature type="domain" description="Acyl-CoA dehydrogenase/oxidase N-terminal" evidence="16">
    <location>
        <begin position="39"/>
        <end position="136"/>
    </location>
</feature>
<accession>A0A0A3IJQ6</accession>
<comment type="similarity">
    <text evidence="8">Belongs to the DszC flavin monooxygenase family.</text>
</comment>
<comment type="catalytic activity">
    <reaction evidence="13">
        <text>dibenzothiophene + 2 FMNH2 + 2 O2 = dibenzothiophene 5,5-dioxide + 2 FMN + 2 H2O + 2 H(+)</text>
        <dbReference type="Rhea" id="RHEA:49072"/>
        <dbReference type="ChEBI" id="CHEBI:15377"/>
        <dbReference type="ChEBI" id="CHEBI:15378"/>
        <dbReference type="ChEBI" id="CHEBI:15379"/>
        <dbReference type="ChEBI" id="CHEBI:23681"/>
        <dbReference type="ChEBI" id="CHEBI:57618"/>
        <dbReference type="ChEBI" id="CHEBI:58210"/>
        <dbReference type="ChEBI" id="CHEBI:90356"/>
        <dbReference type="EC" id="1.14.14.21"/>
    </reaction>
</comment>
<evidence type="ECO:0000256" key="4">
    <source>
        <dbReference type="ARBA" id="ARBA00022741"/>
    </source>
</evidence>
<dbReference type="InterPro" id="IPR006091">
    <property type="entry name" value="Acyl-CoA_Oxase/DH_mid-dom"/>
</dbReference>
<dbReference type="Gene3D" id="2.40.110.10">
    <property type="entry name" value="Butyryl-CoA Dehydrogenase, subunit A, domain 2"/>
    <property type="match status" value="1"/>
</dbReference>
<evidence type="ECO:0000256" key="5">
    <source>
        <dbReference type="ARBA" id="ARBA00023002"/>
    </source>
</evidence>
<dbReference type="Gene3D" id="1.20.140.10">
    <property type="entry name" value="Butyryl-CoA Dehydrogenase, subunit A, domain 3"/>
    <property type="match status" value="1"/>
</dbReference>
<dbReference type="GO" id="GO:0006552">
    <property type="term" value="P:L-leucine catabolic process"/>
    <property type="evidence" value="ECO:0007669"/>
    <property type="project" value="TreeGrafter"/>
</dbReference>
<evidence type="ECO:0000256" key="10">
    <source>
        <dbReference type="ARBA" id="ARBA00034345"/>
    </source>
</evidence>
<feature type="region of interest" description="Disordered" evidence="14">
    <location>
        <begin position="1"/>
        <end position="21"/>
    </location>
</feature>
<evidence type="ECO:0000256" key="7">
    <source>
        <dbReference type="ARBA" id="ARBA00034307"/>
    </source>
</evidence>
<dbReference type="GO" id="GO:0008470">
    <property type="term" value="F:3-methylbutanoyl-CoA dehydrogenase activity"/>
    <property type="evidence" value="ECO:0007669"/>
    <property type="project" value="TreeGrafter"/>
</dbReference>
<keyword evidence="2" id="KW-0285">Flavoprotein</keyword>
<evidence type="ECO:0000256" key="3">
    <source>
        <dbReference type="ARBA" id="ARBA00022643"/>
    </source>
</evidence>